<evidence type="ECO:0000256" key="2">
    <source>
        <dbReference type="ARBA" id="ARBA00023125"/>
    </source>
</evidence>
<organism evidence="6 7">
    <name type="scientific">Comamonas terrigena</name>
    <dbReference type="NCBI Taxonomy" id="32013"/>
    <lineage>
        <taxon>Bacteria</taxon>
        <taxon>Pseudomonadati</taxon>
        <taxon>Pseudomonadota</taxon>
        <taxon>Betaproteobacteria</taxon>
        <taxon>Burkholderiales</taxon>
        <taxon>Comamonadaceae</taxon>
        <taxon>Comamonas</taxon>
    </lineage>
</organism>
<dbReference type="InterPro" id="IPR009057">
    <property type="entry name" value="Homeodomain-like_sf"/>
</dbReference>
<dbReference type="AlphaFoldDB" id="A0A2A7UXC6"/>
<evidence type="ECO:0000256" key="4">
    <source>
        <dbReference type="PROSITE-ProRule" id="PRU00335"/>
    </source>
</evidence>
<keyword evidence="3" id="KW-0804">Transcription</keyword>
<evidence type="ECO:0000256" key="1">
    <source>
        <dbReference type="ARBA" id="ARBA00023015"/>
    </source>
</evidence>
<name>A0A2A7UXC6_COMTR</name>
<evidence type="ECO:0000256" key="3">
    <source>
        <dbReference type="ARBA" id="ARBA00023163"/>
    </source>
</evidence>
<dbReference type="EMBL" id="PDEA01000001">
    <property type="protein sequence ID" value="PEH89897.1"/>
    <property type="molecule type" value="Genomic_DNA"/>
</dbReference>
<keyword evidence="2 4" id="KW-0238">DNA-binding</keyword>
<evidence type="ECO:0000313" key="7">
    <source>
        <dbReference type="Proteomes" id="UP000220246"/>
    </source>
</evidence>
<dbReference type="PANTHER" id="PTHR47506:SF3">
    <property type="entry name" value="HTH-TYPE TRANSCRIPTIONAL REGULATOR LMRA"/>
    <property type="match status" value="1"/>
</dbReference>
<dbReference type="GO" id="GO:0003677">
    <property type="term" value="F:DNA binding"/>
    <property type="evidence" value="ECO:0007669"/>
    <property type="project" value="UniProtKB-UniRule"/>
</dbReference>
<dbReference type="SUPFAM" id="SSF46689">
    <property type="entry name" value="Homeodomain-like"/>
    <property type="match status" value="1"/>
</dbReference>
<reference evidence="7" key="1">
    <citation type="submission" date="2017-09" db="EMBL/GenBank/DDBJ databases">
        <title>FDA dAtabase for Regulatory Grade micrObial Sequences (FDA-ARGOS): Supporting development and validation of Infectious Disease Dx tests.</title>
        <authorList>
            <person name="Minogue T."/>
            <person name="Wolcott M."/>
            <person name="Wasieloski L."/>
            <person name="Aguilar W."/>
            <person name="Moore D."/>
            <person name="Tallon L."/>
            <person name="Sadzewicz L."/>
            <person name="Ott S."/>
            <person name="Zhao X."/>
            <person name="Nagaraj S."/>
            <person name="Vavikolanu K."/>
            <person name="Aluvathingal J."/>
            <person name="Nadendla S."/>
            <person name="Sichtig H."/>
        </authorList>
    </citation>
    <scope>NUCLEOTIDE SEQUENCE [LARGE SCALE GENOMIC DNA]</scope>
    <source>
        <strain evidence="7">FDAARGOS_394</strain>
    </source>
</reference>
<comment type="caution">
    <text evidence="6">The sequence shown here is derived from an EMBL/GenBank/DDBJ whole genome shotgun (WGS) entry which is preliminary data.</text>
</comment>
<keyword evidence="7" id="KW-1185">Reference proteome</keyword>
<dbReference type="InterPro" id="IPR001647">
    <property type="entry name" value="HTH_TetR"/>
</dbReference>
<dbReference type="Proteomes" id="UP000220246">
    <property type="component" value="Unassembled WGS sequence"/>
</dbReference>
<dbReference type="OrthoDB" id="116240at2"/>
<keyword evidence="1" id="KW-0805">Transcription regulation</keyword>
<dbReference type="SUPFAM" id="SSF48498">
    <property type="entry name" value="Tetracyclin repressor-like, C-terminal domain"/>
    <property type="match status" value="1"/>
</dbReference>
<feature type="DNA-binding region" description="H-T-H motif" evidence="4">
    <location>
        <begin position="47"/>
        <end position="66"/>
    </location>
</feature>
<feature type="domain" description="HTH tetR-type" evidence="5">
    <location>
        <begin position="24"/>
        <end position="84"/>
    </location>
</feature>
<dbReference type="PROSITE" id="PS50977">
    <property type="entry name" value="HTH_TETR_2"/>
    <property type="match status" value="1"/>
</dbReference>
<dbReference type="STRING" id="1219032.GCA_001515545_00550"/>
<dbReference type="Gene3D" id="1.10.357.10">
    <property type="entry name" value="Tetracycline Repressor, domain 2"/>
    <property type="match status" value="1"/>
</dbReference>
<evidence type="ECO:0000259" key="5">
    <source>
        <dbReference type="PROSITE" id="PS50977"/>
    </source>
</evidence>
<protein>
    <submittedName>
        <fullName evidence="6">TetR family transcriptional regulator</fullName>
    </submittedName>
</protein>
<dbReference type="PRINTS" id="PR00455">
    <property type="entry name" value="HTHTETR"/>
</dbReference>
<proteinExistence type="predicted"/>
<gene>
    <name evidence="6" type="ORF">CRM82_15930</name>
</gene>
<accession>A0A2A7UXC6</accession>
<dbReference type="Pfam" id="PF00440">
    <property type="entry name" value="TetR_N"/>
    <property type="match status" value="1"/>
</dbReference>
<dbReference type="PANTHER" id="PTHR47506">
    <property type="entry name" value="TRANSCRIPTIONAL REGULATORY PROTEIN"/>
    <property type="match status" value="1"/>
</dbReference>
<evidence type="ECO:0000313" key="6">
    <source>
        <dbReference type="EMBL" id="PEH89897.1"/>
    </source>
</evidence>
<dbReference type="InterPro" id="IPR036271">
    <property type="entry name" value="Tet_transcr_reg_TetR-rel_C_sf"/>
</dbReference>
<sequence length="202" mass="22537">MLPGVERSVYNVRMNPDKQSFAALPPRERILVAAHDLFYSEGIRATGVDRIIDRSSVSKVTFYRQYASKDQLIRAYLDYRHQGWMSWFKSSLLQESRDGASATEALLRTLRGWFSQPHFRGCAFLNAAAELGSTDPGILEVVRQHKEEMACVLDELFGRHAVSAGQSLSLAVDGTIVHVQMGQPVEEVLGSLKVIVESIVGR</sequence>